<dbReference type="STRING" id="1072389.K1WVL9"/>
<dbReference type="GeneID" id="18760926"/>
<dbReference type="SUPFAM" id="SSF55035">
    <property type="entry name" value="NAD-binding domain of HMG-CoA reductase"/>
    <property type="match status" value="1"/>
</dbReference>
<dbReference type="PRINTS" id="PR00071">
    <property type="entry name" value="HMGCOARDTASE"/>
</dbReference>
<dbReference type="HOGENOM" id="CLU_001734_2_2_1"/>
<dbReference type="PROSITE" id="PS50065">
    <property type="entry name" value="HMG_COA_REDUCTASE_4"/>
    <property type="match status" value="1"/>
</dbReference>
<dbReference type="GO" id="GO:0004420">
    <property type="term" value="F:hydroxymethylglutaryl-CoA reductase (NADPH) activity"/>
    <property type="evidence" value="ECO:0007669"/>
    <property type="project" value="InterPro"/>
</dbReference>
<feature type="region of interest" description="Disordered" evidence="3">
    <location>
        <begin position="79"/>
        <end position="109"/>
    </location>
</feature>
<keyword evidence="2" id="KW-0560">Oxidoreductase</keyword>
<dbReference type="InterPro" id="IPR002202">
    <property type="entry name" value="HMG_CoA_Rdtase"/>
</dbReference>
<dbReference type="PANTHER" id="PTHR10572:SF24">
    <property type="entry name" value="3-HYDROXY-3-METHYLGLUTARYL-COENZYME A REDUCTASE"/>
    <property type="match status" value="1"/>
</dbReference>
<organism evidence="4 5">
    <name type="scientific">Marssonina brunnea f. sp. multigermtubi (strain MB_m1)</name>
    <name type="common">Marssonina leaf spot fungus</name>
    <dbReference type="NCBI Taxonomy" id="1072389"/>
    <lineage>
        <taxon>Eukaryota</taxon>
        <taxon>Fungi</taxon>
        <taxon>Dikarya</taxon>
        <taxon>Ascomycota</taxon>
        <taxon>Pezizomycotina</taxon>
        <taxon>Leotiomycetes</taxon>
        <taxon>Helotiales</taxon>
        <taxon>Drepanopezizaceae</taxon>
        <taxon>Drepanopeziza</taxon>
    </lineage>
</organism>
<evidence type="ECO:0000313" key="4">
    <source>
        <dbReference type="EMBL" id="EKD16522.1"/>
    </source>
</evidence>
<dbReference type="OMA" id="AHFANGI"/>
<accession>K1WVL9</accession>
<dbReference type="EMBL" id="JH921438">
    <property type="protein sequence ID" value="EKD16522.1"/>
    <property type="molecule type" value="Genomic_DNA"/>
</dbReference>
<dbReference type="AlphaFoldDB" id="K1WVL9"/>
<name>K1WVL9_MARBU</name>
<dbReference type="Proteomes" id="UP000006753">
    <property type="component" value="Unassembled WGS sequence"/>
</dbReference>
<evidence type="ECO:0000256" key="2">
    <source>
        <dbReference type="ARBA" id="ARBA00023002"/>
    </source>
</evidence>
<dbReference type="Pfam" id="PF00368">
    <property type="entry name" value="HMG-CoA_red"/>
    <property type="match status" value="1"/>
</dbReference>
<dbReference type="Gene3D" id="3.30.70.420">
    <property type="entry name" value="Hydroxymethylglutaryl-CoA reductase, class I/II, NAD/NADP-binding domain"/>
    <property type="match status" value="1"/>
</dbReference>
<reference evidence="4 5" key="1">
    <citation type="journal article" date="2012" name="BMC Genomics">
        <title>Sequencing the genome of Marssonina brunnea reveals fungus-poplar co-evolution.</title>
        <authorList>
            <person name="Zhu S."/>
            <person name="Cao Y.-Z."/>
            <person name="Jiang C."/>
            <person name="Tan B.-Y."/>
            <person name="Wang Z."/>
            <person name="Feng S."/>
            <person name="Zhang L."/>
            <person name="Su X.-H."/>
            <person name="Brejova B."/>
            <person name="Vinar T."/>
            <person name="Xu M."/>
            <person name="Wang M.-X."/>
            <person name="Zhang S.-G."/>
            <person name="Huang M.-R."/>
            <person name="Wu R."/>
            <person name="Zhou Y."/>
        </authorList>
    </citation>
    <scope>NUCLEOTIDE SEQUENCE [LARGE SCALE GENOMIC DNA]</scope>
    <source>
        <strain evidence="4 5">MB_m1</strain>
    </source>
</reference>
<dbReference type="InParanoid" id="K1WVL9"/>
<dbReference type="InterPro" id="IPR009029">
    <property type="entry name" value="HMG_CoA_Rdtase_sub-bd_dom_sf"/>
</dbReference>
<dbReference type="GO" id="GO:0015936">
    <property type="term" value="P:coenzyme A metabolic process"/>
    <property type="evidence" value="ECO:0007669"/>
    <property type="project" value="InterPro"/>
</dbReference>
<gene>
    <name evidence="4" type="ORF">MBM_04991</name>
</gene>
<dbReference type="KEGG" id="mbe:MBM_04991"/>
<dbReference type="Gene3D" id="3.90.770.10">
    <property type="entry name" value="3-hydroxy-3-methylglutaryl-coenzyme A Reductase, Chain A, domain 2"/>
    <property type="match status" value="1"/>
</dbReference>
<dbReference type="InterPro" id="IPR023074">
    <property type="entry name" value="HMG_CoA_Rdtase_cat_sf"/>
</dbReference>
<dbReference type="PANTHER" id="PTHR10572">
    <property type="entry name" value="3-HYDROXY-3-METHYLGLUTARYL-COENZYME A REDUCTASE"/>
    <property type="match status" value="1"/>
</dbReference>
<keyword evidence="5" id="KW-1185">Reference proteome</keyword>
<evidence type="ECO:0000313" key="5">
    <source>
        <dbReference type="Proteomes" id="UP000006753"/>
    </source>
</evidence>
<dbReference type="SUPFAM" id="SSF56542">
    <property type="entry name" value="Substrate-binding domain of HMG-CoA reductase"/>
    <property type="match status" value="1"/>
</dbReference>
<evidence type="ECO:0000256" key="1">
    <source>
        <dbReference type="ARBA" id="ARBA00007661"/>
    </source>
</evidence>
<dbReference type="InterPro" id="IPR009023">
    <property type="entry name" value="HMG_CoA_Rdtase_NAD(P)-bd_sf"/>
</dbReference>
<comment type="similarity">
    <text evidence="1">Belongs to the HMG-CoA reductase family.</text>
</comment>
<proteinExistence type="inferred from homology"/>
<dbReference type="eggNOG" id="KOG2480">
    <property type="taxonomic scope" value="Eukaryota"/>
</dbReference>
<protein>
    <submittedName>
        <fullName evidence="4">Hmg-CoA reductase</fullName>
    </submittedName>
</protein>
<evidence type="ECO:0000256" key="3">
    <source>
        <dbReference type="SAM" id="MobiDB-lite"/>
    </source>
</evidence>
<dbReference type="OrthoDB" id="310654at2759"/>
<sequence length="481" mass="50732">MVSDENGHFDLLVYQAHWLSGALIASIVYYIQRPHVRVGFTSNSYQAFQIRTSGSLPTAPMSPALDRPLGKPLVVNLITPSESQPEPNEAAVPLKPETPPATEDREPRLSPQIQQVPTISRDITPAKDVKSENCIGFASIPVRLAGPLEFHGTYQKRNSINAPLATTEPILVASCTRGCEAFSACGGVSASGLKEGLARSPAFTFSSVSQALGFYTAVPSLFRYLKKAAERTTRHGILTSVTPHIVGTSVHVRFVYTCGDATAGQAMTTWATDAACSALMLERRPPGLIHFMSDGNTSGDKELAWGSLPEPSGVSVIAWGTITHDASETMLGCSTQELKSALSVLEGGGARHGQIGQGVNSTANIVAAMFISCGQDVASVLESGVSHLTGEYDPTTKDLTLSLSFPSLLVRTVESSASHATQREALELVGCAGAGRRWAFAETVAGFALALNLSTLAAFASNTLAAGHKNNNLARGPKAKL</sequence>